<accession>A0A0G4FB93</accession>
<dbReference type="EMBL" id="CDMZ01000253">
    <property type="protein sequence ID" value="CEM10219.1"/>
    <property type="molecule type" value="Genomic_DNA"/>
</dbReference>
<name>A0A0G4FB93_9ALVE</name>
<dbReference type="AlphaFoldDB" id="A0A0G4FB93"/>
<feature type="region of interest" description="Disordered" evidence="1">
    <location>
        <begin position="71"/>
        <end position="91"/>
    </location>
</feature>
<protein>
    <submittedName>
        <fullName evidence="2">Uncharacterized protein</fullName>
    </submittedName>
</protein>
<sequence>MRGRILHRTFQAAGEGFLRFCKTPVGLPPPGPGGGGAWPMVPPHGSAYGLLTGAPIEGCRGYVLGGKWGNTGGGTEDSGGFQREDGVTLSK</sequence>
<evidence type="ECO:0000256" key="1">
    <source>
        <dbReference type="SAM" id="MobiDB-lite"/>
    </source>
</evidence>
<feature type="compositionally biased region" description="Basic and acidic residues" evidence="1">
    <location>
        <begin position="82"/>
        <end position="91"/>
    </location>
</feature>
<organism evidence="2">
    <name type="scientific">Chromera velia CCMP2878</name>
    <dbReference type="NCBI Taxonomy" id="1169474"/>
    <lineage>
        <taxon>Eukaryota</taxon>
        <taxon>Sar</taxon>
        <taxon>Alveolata</taxon>
        <taxon>Colpodellida</taxon>
        <taxon>Chromeraceae</taxon>
        <taxon>Chromera</taxon>
    </lineage>
</organism>
<evidence type="ECO:0000313" key="2">
    <source>
        <dbReference type="EMBL" id="CEM10219.1"/>
    </source>
</evidence>
<reference evidence="2" key="1">
    <citation type="submission" date="2014-11" db="EMBL/GenBank/DDBJ databases">
        <authorList>
            <person name="Otto D Thomas"/>
            <person name="Naeem Raeece"/>
        </authorList>
    </citation>
    <scope>NUCLEOTIDE SEQUENCE</scope>
</reference>
<gene>
    <name evidence="2" type="ORF">Cvel_16142</name>
</gene>
<dbReference type="VEuPathDB" id="CryptoDB:Cvel_16142"/>
<proteinExistence type="predicted"/>